<keyword evidence="7" id="KW-0460">Magnesium</keyword>
<keyword evidence="12" id="KW-1133">Transmembrane helix</keyword>
<dbReference type="NCBIfam" id="TIGR00556">
    <property type="entry name" value="pantethn_trn"/>
    <property type="match status" value="1"/>
</dbReference>
<dbReference type="EMBL" id="BGZK01000036">
    <property type="protein sequence ID" value="GBP09575.1"/>
    <property type="molecule type" value="Genomic_DNA"/>
</dbReference>
<evidence type="ECO:0000256" key="8">
    <source>
        <dbReference type="ARBA" id="ARBA00030484"/>
    </source>
</evidence>
<dbReference type="Pfam" id="PF22624">
    <property type="entry name" value="AASDHPPT_N"/>
    <property type="match status" value="1"/>
</dbReference>
<dbReference type="Proteomes" id="UP000299102">
    <property type="component" value="Unassembled WGS sequence"/>
</dbReference>
<evidence type="ECO:0000256" key="12">
    <source>
        <dbReference type="SAM" id="Phobius"/>
    </source>
</evidence>
<evidence type="ECO:0000256" key="1">
    <source>
        <dbReference type="ARBA" id="ARBA00001946"/>
    </source>
</evidence>
<dbReference type="EC" id="2.7.8.7" evidence="3"/>
<dbReference type="GO" id="GO:0006633">
    <property type="term" value="P:fatty acid biosynthetic process"/>
    <property type="evidence" value="ECO:0007669"/>
    <property type="project" value="InterPro"/>
</dbReference>
<keyword evidence="16" id="KW-1185">Reference proteome</keyword>
<dbReference type="InterPro" id="IPR037143">
    <property type="entry name" value="4-PPantetheinyl_Trfase_dom_sf"/>
</dbReference>
<keyword evidence="6" id="KW-0479">Metal-binding</keyword>
<evidence type="ECO:0000256" key="4">
    <source>
        <dbReference type="ARBA" id="ARBA00016301"/>
    </source>
</evidence>
<comment type="similarity">
    <text evidence="2">Belongs to the P-Pant transferase superfamily. AcpS family.</text>
</comment>
<feature type="domain" description="4'-phosphopantetheinyl transferase" evidence="13">
    <location>
        <begin position="220"/>
        <end position="298"/>
    </location>
</feature>
<keyword evidence="5 15" id="KW-0808">Transferase</keyword>
<dbReference type="FunFam" id="3.90.470.20:FF:000003">
    <property type="entry name" value="L-aminoadipate-semialdehyde dehydrogenase-phosphopantetheinyl transferase"/>
    <property type="match status" value="1"/>
</dbReference>
<organism evidence="15 16">
    <name type="scientific">Eumeta variegata</name>
    <name type="common">Bagworm moth</name>
    <name type="synonym">Eumeta japonica</name>
    <dbReference type="NCBI Taxonomy" id="151549"/>
    <lineage>
        <taxon>Eukaryota</taxon>
        <taxon>Metazoa</taxon>
        <taxon>Ecdysozoa</taxon>
        <taxon>Arthropoda</taxon>
        <taxon>Hexapoda</taxon>
        <taxon>Insecta</taxon>
        <taxon>Pterygota</taxon>
        <taxon>Neoptera</taxon>
        <taxon>Endopterygota</taxon>
        <taxon>Lepidoptera</taxon>
        <taxon>Glossata</taxon>
        <taxon>Ditrysia</taxon>
        <taxon>Tineoidea</taxon>
        <taxon>Psychidae</taxon>
        <taxon>Oiketicinae</taxon>
        <taxon>Eumeta</taxon>
    </lineage>
</organism>
<dbReference type="AlphaFoldDB" id="A0A4C1T5W1"/>
<evidence type="ECO:0000256" key="10">
    <source>
        <dbReference type="ARBA" id="ARBA00048641"/>
    </source>
</evidence>
<reference evidence="15 16" key="1">
    <citation type="journal article" date="2019" name="Commun. Biol.">
        <title>The bagworm genome reveals a unique fibroin gene that provides high tensile strength.</title>
        <authorList>
            <person name="Kono N."/>
            <person name="Nakamura H."/>
            <person name="Ohtoshi R."/>
            <person name="Tomita M."/>
            <person name="Numata K."/>
            <person name="Arakawa K."/>
        </authorList>
    </citation>
    <scope>NUCLEOTIDE SEQUENCE [LARGE SCALE GENOMIC DNA]</scope>
</reference>
<evidence type="ECO:0000256" key="6">
    <source>
        <dbReference type="ARBA" id="ARBA00022723"/>
    </source>
</evidence>
<protein>
    <recommendedName>
        <fullName evidence="4">L-aminoadipate-semialdehyde dehydrogenase-phosphopantetheinyl transferase</fullName>
        <ecNumber evidence="3">2.7.8.7</ecNumber>
    </recommendedName>
    <alternativeName>
        <fullName evidence="8">4'-phosphopantetheinyl transferase</fullName>
    </alternativeName>
    <alternativeName>
        <fullName evidence="9">Alpha-aminoadipic semialdehyde dehydrogenase-phosphopantetheinyl transferase</fullName>
    </alternativeName>
</protein>
<evidence type="ECO:0000256" key="7">
    <source>
        <dbReference type="ARBA" id="ARBA00022842"/>
    </source>
</evidence>
<dbReference type="InterPro" id="IPR008278">
    <property type="entry name" value="4-PPantetheinyl_Trfase_dom"/>
</dbReference>
<evidence type="ECO:0000256" key="9">
    <source>
        <dbReference type="ARBA" id="ARBA00033443"/>
    </source>
</evidence>
<dbReference type="InterPro" id="IPR004568">
    <property type="entry name" value="Ppantetheine-prot_Trfase_dom"/>
</dbReference>
<accession>A0A4C1T5W1</accession>
<feature type="transmembrane region" description="Helical" evidence="12">
    <location>
        <begin position="31"/>
        <end position="56"/>
    </location>
</feature>
<evidence type="ECO:0000256" key="5">
    <source>
        <dbReference type="ARBA" id="ARBA00022679"/>
    </source>
</evidence>
<comment type="catalytic activity">
    <reaction evidence="11">
        <text>apo-[ACP] + acetyl-CoA = acetyl-[ACP] + adenosine 3',5'-bisphosphate + H(+)</text>
        <dbReference type="Rhea" id="RHEA:46564"/>
        <dbReference type="Rhea" id="RHEA-COMP:9621"/>
        <dbReference type="Rhea" id="RHEA-COMP:9690"/>
        <dbReference type="ChEBI" id="CHEBI:15378"/>
        <dbReference type="ChEBI" id="CHEBI:29999"/>
        <dbReference type="ChEBI" id="CHEBI:57288"/>
        <dbReference type="ChEBI" id="CHEBI:58343"/>
        <dbReference type="ChEBI" id="CHEBI:78446"/>
    </reaction>
    <physiologicalReaction direction="left-to-right" evidence="11">
        <dbReference type="Rhea" id="RHEA:46565"/>
    </physiologicalReaction>
</comment>
<dbReference type="Pfam" id="PF01648">
    <property type="entry name" value="ACPS"/>
    <property type="match status" value="1"/>
</dbReference>
<keyword evidence="12" id="KW-0472">Membrane</keyword>
<dbReference type="PANTHER" id="PTHR12215:SF10">
    <property type="entry name" value="L-AMINOADIPATE-SEMIALDEHYDE DEHYDROGENASE-PHOSPHOPANTETHEINYL TRANSFERASE"/>
    <property type="match status" value="1"/>
</dbReference>
<name>A0A4C1T5W1_EUMVA</name>
<evidence type="ECO:0000259" key="14">
    <source>
        <dbReference type="Pfam" id="PF22624"/>
    </source>
</evidence>
<keyword evidence="12" id="KW-0812">Transmembrane</keyword>
<dbReference type="OrthoDB" id="26719at2759"/>
<dbReference type="InterPro" id="IPR050559">
    <property type="entry name" value="P-Pant_transferase_sf"/>
</dbReference>
<feature type="domain" description="4'-phosphopantetheinyl transferase N-terminal" evidence="14">
    <location>
        <begin position="122"/>
        <end position="215"/>
    </location>
</feature>
<evidence type="ECO:0000313" key="15">
    <source>
        <dbReference type="EMBL" id="GBP09575.1"/>
    </source>
</evidence>
<dbReference type="SUPFAM" id="SSF56214">
    <property type="entry name" value="4'-phosphopantetheinyl transferase"/>
    <property type="match status" value="2"/>
</dbReference>
<dbReference type="GO" id="GO:0008897">
    <property type="term" value="F:holo-[acyl-carrier-protein] synthase activity"/>
    <property type="evidence" value="ECO:0007669"/>
    <property type="project" value="UniProtKB-EC"/>
</dbReference>
<dbReference type="PANTHER" id="PTHR12215">
    <property type="entry name" value="PHOSPHOPANTETHEINE TRANSFERASE"/>
    <property type="match status" value="1"/>
</dbReference>
<dbReference type="STRING" id="151549.A0A4C1T5W1"/>
<proteinExistence type="inferred from homology"/>
<sequence>MDPTRVRVQWHSTPRRYFKESPIAHVTRRRYYLSFGPTLLACTGTQVCVMHFYYLLFAARGKKTPEEQFEKHCLHNSYKYYWDYECNEPLVASSKLTATSSRVDRGPENAKLYGEWAFNVSNWVPTEEEILAASSYIQPEEKERISKFVFKNDAKSALIGRLMIRNFIKISTCISYEEITLGRDELGKPILTNSNNHNPHFNISHQGDFVVLIGDIENEVGIDIMKIEPPANKNIPEFFRLMRRQFSPKEWENIYTFHREAEQMESFYRHWCLKESYVKNIGIGLRVNLAEISFDVKTPKLKVGQIVTDTNLYVKNVLQEGWVFEETLLDEKHAIAIACHPNEKSQWFPSLYTFITFEELIKEAKPINAPDDDFKNKFMKMLIKTF</sequence>
<gene>
    <name evidence="15" type="primary">aasdhppt</name>
    <name evidence="15" type="ORF">EVAR_76572_1</name>
</gene>
<evidence type="ECO:0000256" key="11">
    <source>
        <dbReference type="ARBA" id="ARBA00048794"/>
    </source>
</evidence>
<evidence type="ECO:0000259" key="13">
    <source>
        <dbReference type="Pfam" id="PF01648"/>
    </source>
</evidence>
<comment type="catalytic activity">
    <reaction evidence="10">
        <text>apo-[ACP] + CoA = holo-[ACP] + adenosine 3',5'-bisphosphate + H(+)</text>
        <dbReference type="Rhea" id="RHEA:12068"/>
        <dbReference type="Rhea" id="RHEA-COMP:9685"/>
        <dbReference type="Rhea" id="RHEA-COMP:9690"/>
        <dbReference type="ChEBI" id="CHEBI:15378"/>
        <dbReference type="ChEBI" id="CHEBI:29999"/>
        <dbReference type="ChEBI" id="CHEBI:57287"/>
        <dbReference type="ChEBI" id="CHEBI:58343"/>
        <dbReference type="ChEBI" id="CHEBI:64479"/>
        <dbReference type="EC" id="2.7.8.7"/>
    </reaction>
    <physiologicalReaction direction="left-to-right" evidence="10">
        <dbReference type="Rhea" id="RHEA:12069"/>
    </physiologicalReaction>
</comment>
<comment type="caution">
    <text evidence="15">The sequence shown here is derived from an EMBL/GenBank/DDBJ whole genome shotgun (WGS) entry which is preliminary data.</text>
</comment>
<evidence type="ECO:0000313" key="16">
    <source>
        <dbReference type="Proteomes" id="UP000299102"/>
    </source>
</evidence>
<comment type="cofactor">
    <cofactor evidence="1">
        <name>Mg(2+)</name>
        <dbReference type="ChEBI" id="CHEBI:18420"/>
    </cofactor>
</comment>
<dbReference type="InterPro" id="IPR055066">
    <property type="entry name" value="AASDHPPT_N"/>
</dbReference>
<dbReference type="GO" id="GO:0005829">
    <property type="term" value="C:cytosol"/>
    <property type="evidence" value="ECO:0007669"/>
    <property type="project" value="TreeGrafter"/>
</dbReference>
<evidence type="ECO:0000256" key="3">
    <source>
        <dbReference type="ARBA" id="ARBA00013172"/>
    </source>
</evidence>
<evidence type="ECO:0000256" key="2">
    <source>
        <dbReference type="ARBA" id="ARBA00006195"/>
    </source>
</evidence>
<dbReference type="GO" id="GO:0000287">
    <property type="term" value="F:magnesium ion binding"/>
    <property type="evidence" value="ECO:0007669"/>
    <property type="project" value="InterPro"/>
</dbReference>
<dbReference type="GO" id="GO:0019878">
    <property type="term" value="P:lysine biosynthetic process via aminoadipic acid"/>
    <property type="evidence" value="ECO:0007669"/>
    <property type="project" value="TreeGrafter"/>
</dbReference>
<dbReference type="Gene3D" id="3.90.470.20">
    <property type="entry name" value="4'-phosphopantetheinyl transferase domain"/>
    <property type="match status" value="2"/>
</dbReference>